<evidence type="ECO:0000313" key="2">
    <source>
        <dbReference type="Proteomes" id="UP001186974"/>
    </source>
</evidence>
<comment type="caution">
    <text evidence="1">The sequence shown here is derived from an EMBL/GenBank/DDBJ whole genome shotgun (WGS) entry which is preliminary data.</text>
</comment>
<accession>A0ACC3CS64</accession>
<evidence type="ECO:0000313" key="1">
    <source>
        <dbReference type="EMBL" id="KAK3044104.1"/>
    </source>
</evidence>
<dbReference type="Proteomes" id="UP001186974">
    <property type="component" value="Unassembled WGS sequence"/>
</dbReference>
<feature type="non-terminal residue" evidence="1">
    <location>
        <position position="173"/>
    </location>
</feature>
<sequence>PTQSPQDIVVRPQSSETPAPSVQDAAKAPRPTERRYLNHFLAPDEIKDTLDRSKLLAAPLPREPDASASTEAQEQAQKLTKEAEESHLIDHETATAAIARVVDLENGSAKDRLRVNIQRCLDAFGRHNTDTSLPSKPVMGKILTNQGVVEPMPPREGQKLRAGPDTGSSEVQI</sequence>
<proteinExistence type="predicted"/>
<protein>
    <submittedName>
        <fullName evidence="1">Uncharacterized protein</fullName>
    </submittedName>
</protein>
<organism evidence="1 2">
    <name type="scientific">Coniosporium uncinatum</name>
    <dbReference type="NCBI Taxonomy" id="93489"/>
    <lineage>
        <taxon>Eukaryota</taxon>
        <taxon>Fungi</taxon>
        <taxon>Dikarya</taxon>
        <taxon>Ascomycota</taxon>
        <taxon>Pezizomycotina</taxon>
        <taxon>Dothideomycetes</taxon>
        <taxon>Dothideomycetes incertae sedis</taxon>
        <taxon>Coniosporium</taxon>
    </lineage>
</organism>
<name>A0ACC3CS64_9PEZI</name>
<feature type="non-terminal residue" evidence="1">
    <location>
        <position position="1"/>
    </location>
</feature>
<keyword evidence="2" id="KW-1185">Reference proteome</keyword>
<gene>
    <name evidence="1" type="ORF">LTS18_002171</name>
</gene>
<reference evidence="1" key="1">
    <citation type="submission" date="2024-09" db="EMBL/GenBank/DDBJ databases">
        <title>Black Yeasts Isolated from many extreme environments.</title>
        <authorList>
            <person name="Coleine C."/>
            <person name="Stajich J.E."/>
            <person name="Selbmann L."/>
        </authorList>
    </citation>
    <scope>NUCLEOTIDE SEQUENCE</scope>
    <source>
        <strain evidence="1">CCFEE 5737</strain>
    </source>
</reference>
<dbReference type="EMBL" id="JAWDJW010012420">
    <property type="protein sequence ID" value="KAK3044104.1"/>
    <property type="molecule type" value="Genomic_DNA"/>
</dbReference>